<protein>
    <submittedName>
        <fullName evidence="3">DNA2/NAM7 helicase-like C-terminal domain-containing protein</fullName>
    </submittedName>
</protein>
<dbReference type="Pfam" id="PF13087">
    <property type="entry name" value="AAA_12"/>
    <property type="match status" value="1"/>
</dbReference>
<dbReference type="GO" id="GO:0016604">
    <property type="term" value="C:nuclear body"/>
    <property type="evidence" value="ECO:0007669"/>
    <property type="project" value="TreeGrafter"/>
</dbReference>
<dbReference type="InterPro" id="IPR045055">
    <property type="entry name" value="DNA2/NAM7-like"/>
</dbReference>
<evidence type="ECO:0000313" key="2">
    <source>
        <dbReference type="Proteomes" id="UP000887565"/>
    </source>
</evidence>
<dbReference type="PANTHER" id="PTHR10887:SF495">
    <property type="entry name" value="HELICASE SENATAXIN ISOFORM X1-RELATED"/>
    <property type="match status" value="1"/>
</dbReference>
<dbReference type="Gene3D" id="3.40.50.300">
    <property type="entry name" value="P-loop containing nucleotide triphosphate hydrolases"/>
    <property type="match status" value="2"/>
</dbReference>
<dbReference type="PANTHER" id="PTHR10887">
    <property type="entry name" value="DNA2/NAM7 HELICASE FAMILY"/>
    <property type="match status" value="1"/>
</dbReference>
<reference evidence="3" key="1">
    <citation type="submission" date="2022-11" db="UniProtKB">
        <authorList>
            <consortium name="WormBaseParasite"/>
        </authorList>
    </citation>
    <scope>IDENTIFICATION</scope>
</reference>
<name>A0A915IXU8_ROMCU</name>
<keyword evidence="2" id="KW-1185">Reference proteome</keyword>
<sequence>MEKVTLLGNPCQLGPCLIFQEAEELGYGQTFFERLHNMNLPYALLNEQYRMHLEIESLGQESGIVIYNIVRSNPYFSIGFLENYKQLNVAISQARCLSHIIGNATMFPSLREGRTFVCKELDNNRG</sequence>
<dbReference type="AlphaFoldDB" id="A0A915IXU8"/>
<evidence type="ECO:0000313" key="3">
    <source>
        <dbReference type="WBParaSite" id="nRc.2.0.1.t18250-RA"/>
    </source>
</evidence>
<feature type="domain" description="DNA2/NAM7 helicase-like C-terminal" evidence="1">
    <location>
        <begin position="59"/>
        <end position="104"/>
    </location>
</feature>
<proteinExistence type="predicted"/>
<dbReference type="InterPro" id="IPR027417">
    <property type="entry name" value="P-loop_NTPase"/>
</dbReference>
<dbReference type="GO" id="GO:0006369">
    <property type="term" value="P:termination of RNA polymerase II transcription"/>
    <property type="evidence" value="ECO:0007669"/>
    <property type="project" value="TreeGrafter"/>
</dbReference>
<accession>A0A915IXU8</accession>
<evidence type="ECO:0000259" key="1">
    <source>
        <dbReference type="Pfam" id="PF13087"/>
    </source>
</evidence>
<dbReference type="InterPro" id="IPR041679">
    <property type="entry name" value="DNA2/NAM7-like_C"/>
</dbReference>
<dbReference type="GO" id="GO:0001147">
    <property type="term" value="F:transcription termination site sequence-specific DNA binding"/>
    <property type="evidence" value="ECO:0007669"/>
    <property type="project" value="TreeGrafter"/>
</dbReference>
<dbReference type="Proteomes" id="UP000887565">
    <property type="component" value="Unplaced"/>
</dbReference>
<dbReference type="WBParaSite" id="nRc.2.0.1.t18250-RA">
    <property type="protein sequence ID" value="nRc.2.0.1.t18250-RA"/>
    <property type="gene ID" value="nRc.2.0.1.g18250"/>
</dbReference>
<organism evidence="2 3">
    <name type="scientific">Romanomermis culicivorax</name>
    <name type="common">Nematode worm</name>
    <dbReference type="NCBI Taxonomy" id="13658"/>
    <lineage>
        <taxon>Eukaryota</taxon>
        <taxon>Metazoa</taxon>
        <taxon>Ecdysozoa</taxon>
        <taxon>Nematoda</taxon>
        <taxon>Enoplea</taxon>
        <taxon>Dorylaimia</taxon>
        <taxon>Mermithida</taxon>
        <taxon>Mermithoidea</taxon>
        <taxon>Mermithidae</taxon>
        <taxon>Romanomermis</taxon>
    </lineage>
</organism>